<sequence length="487" mass="54546">MALASSRDVDQPLSPAARLFHSPSFNCYVIAIIGCKTNINLQVIREGLCQTLLKHPRFTSKLVKNGRKTRWTQTTIDLDNHIIVPKIDSKPDFPDRFVEDYISNLTKTPLDISKPLWELHLLNIKTSNAESVGIFRIHHSLGDGTSLISLLIAATRKTSDPNALPTVPTTHKRVESVSNGTNCSIVVKFLLSILWGLRLIWNTIVDVLFLVLTILFFKDTQTPLKGAHGVELSTKRFVYRMVSMDDIKLVKAEMKTTINDVLLGLTQAGLARYLSREYGKEYTNDGAAKQRKSSIPNNIRMRASILVNIRPSPGIQDIANMMAEKGKARWGNHMGYIMCPFSIALHEDPLEYVRQAKATIERKKQSLEAICSYAFAKLVLNLFGVKIAGAITRRVLFHTTMAFSNVPGPVEEISFYGHPVAYIAPSVYGHPHALTIHFQSYANQMTISLAVDPTIIPDPYLLCDDLEESLKLICDNVVKKRHITEII</sequence>
<proteinExistence type="predicted"/>
<dbReference type="Proteomes" id="UP001177021">
    <property type="component" value="Unassembled WGS sequence"/>
</dbReference>
<comment type="caution">
    <text evidence="1">The sequence shown here is derived from an EMBL/GenBank/DDBJ whole genome shotgun (WGS) entry which is preliminary data.</text>
</comment>
<organism evidence="1 2">
    <name type="scientific">Trifolium pratense</name>
    <name type="common">Red clover</name>
    <dbReference type="NCBI Taxonomy" id="57577"/>
    <lineage>
        <taxon>Eukaryota</taxon>
        <taxon>Viridiplantae</taxon>
        <taxon>Streptophyta</taxon>
        <taxon>Embryophyta</taxon>
        <taxon>Tracheophyta</taxon>
        <taxon>Spermatophyta</taxon>
        <taxon>Magnoliopsida</taxon>
        <taxon>eudicotyledons</taxon>
        <taxon>Gunneridae</taxon>
        <taxon>Pentapetalae</taxon>
        <taxon>rosids</taxon>
        <taxon>fabids</taxon>
        <taxon>Fabales</taxon>
        <taxon>Fabaceae</taxon>
        <taxon>Papilionoideae</taxon>
        <taxon>50 kb inversion clade</taxon>
        <taxon>NPAAA clade</taxon>
        <taxon>Hologalegina</taxon>
        <taxon>IRL clade</taxon>
        <taxon>Trifolieae</taxon>
        <taxon>Trifolium</taxon>
    </lineage>
</organism>
<reference evidence="1" key="1">
    <citation type="submission" date="2023-10" db="EMBL/GenBank/DDBJ databases">
        <authorList>
            <person name="Rodriguez Cubillos JULIANA M."/>
            <person name="De Vega J."/>
        </authorList>
    </citation>
    <scope>NUCLEOTIDE SEQUENCE</scope>
</reference>
<protein>
    <submittedName>
        <fullName evidence="1">Uncharacterized protein</fullName>
    </submittedName>
</protein>
<evidence type="ECO:0000313" key="2">
    <source>
        <dbReference type="Proteomes" id="UP001177021"/>
    </source>
</evidence>
<evidence type="ECO:0000313" key="1">
    <source>
        <dbReference type="EMBL" id="CAJ2674772.1"/>
    </source>
</evidence>
<accession>A0ACB0M1S3</accession>
<dbReference type="EMBL" id="CASHSV030000716">
    <property type="protein sequence ID" value="CAJ2674772.1"/>
    <property type="molecule type" value="Genomic_DNA"/>
</dbReference>
<name>A0ACB0M1S3_TRIPR</name>
<gene>
    <name evidence="1" type="ORF">MILVUS5_LOCUS37948</name>
</gene>
<keyword evidence="2" id="KW-1185">Reference proteome</keyword>